<dbReference type="PANTHER" id="PTHR12138">
    <property type="entry name" value="PRIMATE-EXPANDED PROTEIN FAMILY"/>
    <property type="match status" value="1"/>
</dbReference>
<protein>
    <submittedName>
        <fullName evidence="1">Uncharacterized protein</fullName>
    </submittedName>
</protein>
<dbReference type="VEuPathDB" id="HostDB:ENSMMUG00000050652"/>
<dbReference type="Ensembl" id="ENSMMUT00000104609.1">
    <property type="protein sequence ID" value="ENSMMUP00000070596.1"/>
    <property type="gene ID" value="ENSMMUG00000050652.1"/>
</dbReference>
<sequence length="170" mass="19121">FFLRWSLALSPRLECNDVISAQATFASQVQVILLLWPPKQLGFQASPCPANFVFVFLVDKGFHHIGQASLELLTLGNVPALASKNAGITGVTHHAQSKIYFLNAISYLKFLNLQKAFYSILQGEIMCFFKVVSFQFTDSPCVSVSTKKLLHLQSLKWPKIHMDLGIRKRH</sequence>
<organism evidence="1 2">
    <name type="scientific">Macaca mulatta</name>
    <name type="common">Rhesus macaque</name>
    <dbReference type="NCBI Taxonomy" id="9544"/>
    <lineage>
        <taxon>Eukaryota</taxon>
        <taxon>Metazoa</taxon>
        <taxon>Chordata</taxon>
        <taxon>Craniata</taxon>
        <taxon>Vertebrata</taxon>
        <taxon>Euteleostomi</taxon>
        <taxon>Mammalia</taxon>
        <taxon>Eutheria</taxon>
        <taxon>Euarchontoglires</taxon>
        <taxon>Primates</taxon>
        <taxon>Haplorrhini</taxon>
        <taxon>Catarrhini</taxon>
        <taxon>Cercopithecidae</taxon>
        <taxon>Cercopithecinae</taxon>
        <taxon>Macaca</taxon>
    </lineage>
</organism>
<reference evidence="2" key="1">
    <citation type="journal article" date="2007" name="Science">
        <title>Evolutionary and biomedical insights from the rhesus macaque genome.</title>
        <authorList>
            <person name="Gibbs R.A."/>
            <person name="Rogers J."/>
            <person name="Katze M.G."/>
            <person name="Bumgarner R."/>
            <person name="Weinstock G.M."/>
            <person name="Mardis E.R."/>
            <person name="Remington K.A."/>
            <person name="Strausberg R.L."/>
            <person name="Venter J.C."/>
            <person name="Wilson R.K."/>
            <person name="Batzer M.A."/>
            <person name="Bustamante C.D."/>
            <person name="Eichler E.E."/>
            <person name="Hahn M.W."/>
            <person name="Hardison R.C."/>
            <person name="Makova K.D."/>
            <person name="Miller W."/>
            <person name="Milosavljevic A."/>
            <person name="Palermo R.E."/>
            <person name="Siepel A."/>
            <person name="Sikela J.M."/>
            <person name="Attaway T."/>
            <person name="Bell S."/>
            <person name="Bernard K.E."/>
            <person name="Buhay C.J."/>
            <person name="Chandrabose M.N."/>
            <person name="Dao M."/>
            <person name="Davis C."/>
            <person name="Delehaunty K.D."/>
            <person name="Ding Y."/>
            <person name="Dinh H.H."/>
            <person name="Dugan-Rocha S."/>
            <person name="Fulton L.A."/>
            <person name="Gabisi R.A."/>
            <person name="Garner T.T."/>
            <person name="Godfrey J."/>
            <person name="Hawes A.C."/>
            <person name="Hernandez J."/>
            <person name="Hines S."/>
            <person name="Holder M."/>
            <person name="Hume J."/>
            <person name="Jhangiani S.N."/>
            <person name="Joshi V."/>
            <person name="Khan Z.M."/>
            <person name="Kirkness E.F."/>
            <person name="Cree A."/>
            <person name="Fowler R.G."/>
            <person name="Lee S."/>
            <person name="Lewis L.R."/>
            <person name="Li Z."/>
            <person name="Liu Y.-S."/>
            <person name="Moore S.M."/>
            <person name="Muzny D."/>
            <person name="Nazareth L.V."/>
            <person name="Ngo D.N."/>
            <person name="Okwuonu G.O."/>
            <person name="Pai G."/>
            <person name="Parker D."/>
            <person name="Paul H.A."/>
            <person name="Pfannkoch C."/>
            <person name="Pohl C.S."/>
            <person name="Rogers Y.-H.C."/>
            <person name="Ruiz S.J."/>
            <person name="Sabo A."/>
            <person name="Santibanez J."/>
            <person name="Schneider B.W."/>
            <person name="Smith S.M."/>
            <person name="Sodergren E."/>
            <person name="Svatek A.F."/>
            <person name="Utterback T.R."/>
            <person name="Vattathil S."/>
            <person name="Warren W."/>
            <person name="White C.S."/>
            <person name="Chinwalla A.T."/>
            <person name="Feng Y."/>
            <person name="Halpern A.L."/>
            <person name="Hillier L.W."/>
            <person name="Huang X."/>
            <person name="Minx P."/>
            <person name="Nelson J.O."/>
            <person name="Pepin K.H."/>
            <person name="Qin X."/>
            <person name="Sutton G.G."/>
            <person name="Venter E."/>
            <person name="Walenz B.P."/>
            <person name="Wallis J.W."/>
            <person name="Worley K.C."/>
            <person name="Yang S.-P."/>
            <person name="Jones S.M."/>
            <person name="Marra M.A."/>
            <person name="Rocchi M."/>
            <person name="Schein J.E."/>
            <person name="Baertsch R."/>
            <person name="Clarke L."/>
            <person name="Csuros M."/>
            <person name="Glasscock J."/>
            <person name="Harris R.A."/>
            <person name="Havlak P."/>
            <person name="Jackson A.R."/>
            <person name="Jiang H."/>
            <person name="Liu Y."/>
            <person name="Messina D.N."/>
            <person name="Shen Y."/>
            <person name="Song H.X.-Z."/>
            <person name="Wylie T."/>
            <person name="Zhang L."/>
            <person name="Birney E."/>
            <person name="Han K."/>
            <person name="Konkel M.K."/>
            <person name="Lee J."/>
            <person name="Smit A.F.A."/>
            <person name="Ullmer B."/>
            <person name="Wang H."/>
            <person name="Xing J."/>
            <person name="Burhans R."/>
            <person name="Cheng Z."/>
            <person name="Karro J.E."/>
            <person name="Ma J."/>
            <person name="Raney B."/>
            <person name="She X."/>
            <person name="Cox M.J."/>
            <person name="Demuth J.P."/>
            <person name="Dumas L.J."/>
            <person name="Han S.-G."/>
            <person name="Hopkins J."/>
            <person name="Karimpour-Fard A."/>
            <person name="Kim Y.H."/>
            <person name="Pollack J.R."/>
            <person name="Vinar T."/>
            <person name="Addo-Quaye C."/>
            <person name="Degenhardt J."/>
            <person name="Denby A."/>
            <person name="Hubisz M.J."/>
            <person name="Indap A."/>
            <person name="Kosiol C."/>
            <person name="Lahn B.T."/>
            <person name="Lawson H.A."/>
            <person name="Marklein A."/>
            <person name="Nielsen R."/>
            <person name="Vallender E.J."/>
            <person name="Clark A.G."/>
            <person name="Ferguson B."/>
            <person name="Hernandez R.D."/>
            <person name="Hirani K."/>
            <person name="Kehrer-Sawatzki H."/>
            <person name="Kolb J."/>
            <person name="Patil S."/>
            <person name="Pu L.-L."/>
            <person name="Ren Y."/>
            <person name="Smith D.G."/>
            <person name="Wheeler D.A."/>
            <person name="Schenck I."/>
            <person name="Ball E.V."/>
            <person name="Chen R."/>
            <person name="Cooper D.N."/>
            <person name="Giardine B."/>
            <person name="Hsu F."/>
            <person name="Kent W.J."/>
            <person name="Lesk A."/>
            <person name="Nelson D.L."/>
            <person name="O'brien W.E."/>
            <person name="Pruefer K."/>
            <person name="Stenson P.D."/>
            <person name="Wallace J.C."/>
            <person name="Ke H."/>
            <person name="Liu X.-M."/>
            <person name="Wang P."/>
            <person name="Xiang A.P."/>
            <person name="Yang F."/>
            <person name="Barber G.P."/>
            <person name="Haussler D."/>
            <person name="Karolchik D."/>
            <person name="Kern A.D."/>
            <person name="Kuhn R.M."/>
            <person name="Smith K.E."/>
            <person name="Zwieg A.S."/>
        </authorList>
    </citation>
    <scope>NUCLEOTIDE SEQUENCE [LARGE SCALE GENOMIC DNA]</scope>
    <source>
        <strain evidence="2">17573</strain>
    </source>
</reference>
<dbReference type="PRINTS" id="PR02045">
    <property type="entry name" value="F138DOMAIN"/>
</dbReference>
<dbReference type="Proteomes" id="UP000006718">
    <property type="component" value="Chromosome 2"/>
</dbReference>
<dbReference type="AlphaFoldDB" id="A0A5F7ZZN1"/>
<evidence type="ECO:0000313" key="1">
    <source>
        <dbReference type="Ensembl" id="ENSMMUP00000070596.1"/>
    </source>
</evidence>
<keyword evidence="2" id="KW-1185">Reference proteome</keyword>
<evidence type="ECO:0000313" key="2">
    <source>
        <dbReference type="Proteomes" id="UP000006718"/>
    </source>
</evidence>
<reference evidence="1" key="3">
    <citation type="submission" date="2025-08" db="UniProtKB">
        <authorList>
            <consortium name="Ensembl"/>
        </authorList>
    </citation>
    <scope>IDENTIFICATION</scope>
    <source>
        <strain evidence="1">17573</strain>
    </source>
</reference>
<reference evidence="1" key="4">
    <citation type="submission" date="2025-09" db="UniProtKB">
        <authorList>
            <consortium name="Ensembl"/>
        </authorList>
    </citation>
    <scope>IDENTIFICATION</scope>
    <source>
        <strain evidence="1">17573</strain>
    </source>
</reference>
<dbReference type="GeneTree" id="ENSGT01150000286943"/>
<reference evidence="1" key="2">
    <citation type="submission" date="2019-01" db="EMBL/GenBank/DDBJ databases">
        <authorList>
            <person name="Graves T."/>
            <person name="Eichler E.E."/>
            <person name="Wilson R.K."/>
        </authorList>
    </citation>
    <scope>NUCLEOTIDE SEQUENCE [LARGE SCALE GENOMIC DNA]</scope>
    <source>
        <strain evidence="1">17573</strain>
    </source>
</reference>
<proteinExistence type="predicted"/>
<name>A0A5F7ZZN1_MACMU</name>
<dbReference type="InParanoid" id="A0A5F7ZZN1"/>
<accession>A0A5F7ZZN1</accession>
<dbReference type="PANTHER" id="PTHR12138:SF133">
    <property type="entry name" value="SECRETED PROTEIN"/>
    <property type="match status" value="1"/>
</dbReference>